<organism evidence="3 4">
    <name type="scientific">Rhodobacter xanthinilyticus</name>
    <dbReference type="NCBI Taxonomy" id="1850250"/>
    <lineage>
        <taxon>Bacteria</taxon>
        <taxon>Pseudomonadati</taxon>
        <taxon>Pseudomonadota</taxon>
        <taxon>Alphaproteobacteria</taxon>
        <taxon>Rhodobacterales</taxon>
        <taxon>Rhodobacter group</taxon>
        <taxon>Rhodobacter</taxon>
    </lineage>
</organism>
<reference evidence="3 4" key="1">
    <citation type="submission" date="2016-10" db="EMBL/GenBank/DDBJ databases">
        <title>Rhodobacter sp. LPB0142, isolated from sea water.</title>
        <authorList>
            <person name="Kim E."/>
            <person name="Yi H."/>
        </authorList>
    </citation>
    <scope>NUCLEOTIDE SEQUENCE [LARGE SCALE GENOMIC DNA]</scope>
    <source>
        <strain evidence="3 4">LPB0142</strain>
    </source>
</reference>
<dbReference type="PROSITE" id="PS51353">
    <property type="entry name" value="ARSC"/>
    <property type="match status" value="1"/>
</dbReference>
<evidence type="ECO:0000313" key="4">
    <source>
        <dbReference type="Proteomes" id="UP000176562"/>
    </source>
</evidence>
<dbReference type="AlphaFoldDB" id="A0A1D9MB81"/>
<comment type="similarity">
    <text evidence="1 2">Belongs to the ArsC family.</text>
</comment>
<dbReference type="InterPro" id="IPR036249">
    <property type="entry name" value="Thioredoxin-like_sf"/>
</dbReference>
<dbReference type="InterPro" id="IPR006660">
    <property type="entry name" value="Arsenate_reductase-like"/>
</dbReference>
<dbReference type="Pfam" id="PF03960">
    <property type="entry name" value="ArsC"/>
    <property type="match status" value="1"/>
</dbReference>
<dbReference type="KEGG" id="rhp:LPB142_06315"/>
<evidence type="ECO:0000256" key="2">
    <source>
        <dbReference type="PROSITE-ProRule" id="PRU01282"/>
    </source>
</evidence>
<dbReference type="PANTHER" id="PTHR30041">
    <property type="entry name" value="ARSENATE REDUCTASE"/>
    <property type="match status" value="1"/>
</dbReference>
<dbReference type="RefSeq" id="WP_071165848.1">
    <property type="nucleotide sequence ID" value="NZ_CP017781.1"/>
</dbReference>
<keyword evidence="4" id="KW-1185">Reference proteome</keyword>
<dbReference type="PANTHER" id="PTHR30041:SF8">
    <property type="entry name" value="PROTEIN YFFB"/>
    <property type="match status" value="1"/>
</dbReference>
<evidence type="ECO:0000313" key="3">
    <source>
        <dbReference type="EMBL" id="AOZ68979.1"/>
    </source>
</evidence>
<dbReference type="STRING" id="1850250.LPB142_06315"/>
<gene>
    <name evidence="3" type="ORF">LPB142_06315</name>
</gene>
<dbReference type="EMBL" id="CP017781">
    <property type="protein sequence ID" value="AOZ68979.1"/>
    <property type="molecule type" value="Genomic_DNA"/>
</dbReference>
<name>A0A1D9MB81_9RHOB</name>
<dbReference type="SUPFAM" id="SSF52833">
    <property type="entry name" value="Thioredoxin-like"/>
    <property type="match status" value="1"/>
</dbReference>
<dbReference type="Gene3D" id="3.40.30.10">
    <property type="entry name" value="Glutaredoxin"/>
    <property type="match status" value="1"/>
</dbReference>
<proteinExistence type="inferred from homology"/>
<accession>A0A1D9MB81</accession>
<sequence length="107" mass="11492">MILYGIATCDTCRKAKKALEAAGHAVRFRDLRTEPLSAAEIAEFSEAFGEKLINRASTTWRGLEEAARGAPMADLLAAHPTVMKRPVIRGAVLTLGWDKAAQAAQGL</sequence>
<evidence type="ECO:0000256" key="1">
    <source>
        <dbReference type="ARBA" id="ARBA00007198"/>
    </source>
</evidence>
<protein>
    <submittedName>
        <fullName evidence="3">Arsenate reductase</fullName>
    </submittedName>
</protein>
<dbReference type="Proteomes" id="UP000176562">
    <property type="component" value="Chromosome"/>
</dbReference>